<evidence type="ECO:0000313" key="2">
    <source>
        <dbReference type="Proteomes" id="UP000292082"/>
    </source>
</evidence>
<protein>
    <submittedName>
        <fullName evidence="1">Uncharacterized protein</fullName>
    </submittedName>
</protein>
<name>A0A4Q9Q1D2_9APHY</name>
<proteinExistence type="predicted"/>
<accession>A0A4Q9Q1D2</accession>
<dbReference type="AlphaFoldDB" id="A0A4Q9Q1D2"/>
<keyword evidence="2" id="KW-1185">Reference proteome</keyword>
<dbReference type="EMBL" id="ML145103">
    <property type="protein sequence ID" value="TBU60646.1"/>
    <property type="molecule type" value="Genomic_DNA"/>
</dbReference>
<evidence type="ECO:0000313" key="1">
    <source>
        <dbReference type="EMBL" id="TBU60646.1"/>
    </source>
</evidence>
<dbReference type="Proteomes" id="UP000292082">
    <property type="component" value="Unassembled WGS sequence"/>
</dbReference>
<reference evidence="1 2" key="1">
    <citation type="submission" date="2019-01" db="EMBL/GenBank/DDBJ databases">
        <title>Draft genome sequences of three monokaryotic isolates of the white-rot basidiomycete fungus Dichomitus squalens.</title>
        <authorList>
            <consortium name="DOE Joint Genome Institute"/>
            <person name="Lopez S.C."/>
            <person name="Andreopoulos B."/>
            <person name="Pangilinan J."/>
            <person name="Lipzen A."/>
            <person name="Riley R."/>
            <person name="Ahrendt S."/>
            <person name="Ng V."/>
            <person name="Barry K."/>
            <person name="Daum C."/>
            <person name="Grigoriev I.V."/>
            <person name="Hilden K.S."/>
            <person name="Makela M.R."/>
            <person name="de Vries R.P."/>
        </authorList>
    </citation>
    <scope>NUCLEOTIDE SEQUENCE [LARGE SCALE GENOMIC DNA]</scope>
    <source>
        <strain evidence="1 2">CBS 464.89</strain>
    </source>
</reference>
<sequence>MWRIQPQSRSGDPIYSITGALRLTAFANMWRERQKSVALPFETCSRDWQSCSRRAISLLQSTPFLPSCSTWHFGTYALLVIQEDASSIRAYEIGCDNTTITHECVHHGDGPPGDRLGLRFIVGALREYGPNLLCPELATS</sequence>
<organism evidence="1 2">
    <name type="scientific">Dichomitus squalens</name>
    <dbReference type="NCBI Taxonomy" id="114155"/>
    <lineage>
        <taxon>Eukaryota</taxon>
        <taxon>Fungi</taxon>
        <taxon>Dikarya</taxon>
        <taxon>Basidiomycota</taxon>
        <taxon>Agaricomycotina</taxon>
        <taxon>Agaricomycetes</taxon>
        <taxon>Polyporales</taxon>
        <taxon>Polyporaceae</taxon>
        <taxon>Dichomitus</taxon>
    </lineage>
</organism>
<gene>
    <name evidence="1" type="ORF">BD310DRAFT_309260</name>
</gene>